<protein>
    <recommendedName>
        <fullName evidence="7">CDP-diacylglycerol pyrophosphatase</fullName>
        <ecNumber evidence="6">3.6.1.26</ecNumber>
    </recommendedName>
    <alternativeName>
        <fullName evidence="17">CDP-diacylglycerol phosphatidylhydrolase</fullName>
    </alternativeName>
    <alternativeName>
        <fullName evidence="18">CDP-diglyceride hydrolase</fullName>
    </alternativeName>
</protein>
<evidence type="ECO:0000256" key="4">
    <source>
        <dbReference type="ARBA" id="ARBA00005189"/>
    </source>
</evidence>
<comment type="similarity">
    <text evidence="5">Belongs to the Cdh family.</text>
</comment>
<evidence type="ECO:0000256" key="18">
    <source>
        <dbReference type="ARBA" id="ARBA00032892"/>
    </source>
</evidence>
<evidence type="ECO:0000256" key="14">
    <source>
        <dbReference type="ARBA" id="ARBA00023136"/>
    </source>
</evidence>
<evidence type="ECO:0000256" key="11">
    <source>
        <dbReference type="ARBA" id="ARBA00022801"/>
    </source>
</evidence>
<keyword evidence="12" id="KW-1133">Transmembrane helix</keyword>
<evidence type="ECO:0000256" key="5">
    <source>
        <dbReference type="ARBA" id="ARBA00006435"/>
    </source>
</evidence>
<gene>
    <name evidence="21" type="ORF">C7453_103155</name>
    <name evidence="20" type="ORF">HLH32_07125</name>
</gene>
<keyword evidence="8" id="KW-1003">Cell membrane</keyword>
<dbReference type="OrthoDB" id="481399at2"/>
<evidence type="ECO:0000256" key="10">
    <source>
        <dbReference type="ARBA" id="ARBA00022692"/>
    </source>
</evidence>
<evidence type="ECO:0000256" key="16">
    <source>
        <dbReference type="ARBA" id="ARBA00023264"/>
    </source>
</evidence>
<dbReference type="GO" id="GO:0008654">
    <property type="term" value="P:phospholipid biosynthetic process"/>
    <property type="evidence" value="ECO:0007669"/>
    <property type="project" value="UniProtKB-KW"/>
</dbReference>
<evidence type="ECO:0000256" key="8">
    <source>
        <dbReference type="ARBA" id="ARBA00022475"/>
    </source>
</evidence>
<name>A0A370G4L5_GLULI</name>
<dbReference type="NCBIfam" id="NF003986">
    <property type="entry name" value="PRK05471.1-5"/>
    <property type="match status" value="1"/>
</dbReference>
<evidence type="ECO:0000313" key="20">
    <source>
        <dbReference type="EMBL" id="MBB2186159.1"/>
    </source>
</evidence>
<keyword evidence="19" id="KW-0732">Signal</keyword>
<dbReference type="Gene3D" id="3.30.428.30">
    <property type="entry name" value="HIT family - CDH-like"/>
    <property type="match status" value="1"/>
</dbReference>
<sequence length="271" mass="29334">MRPRVLGWCLPALMAAGVLLATARANGPPKPDHDPDVLWKIVHGRCMPNELGENTPAPCAAVDPAHGYAVLKDRDGVAQYLLIPTDRVTGMEDPAILSPNAPDYFGAAWHQVDRVLAGLGHTMPRETVALAINSQHGRSQNQLHIHVDCLAPEIRVALHWARPQIGAGWTPLTLAGHRYRATRIDGQELDGAYPFRRLAASLADPAREMGGHTLVVVGTVWPGGRPGFILLDDMVKPVSGDRASGEELQDHACKIAHFEPGRVLQTSAYPQ</sequence>
<reference evidence="21 22" key="1">
    <citation type="submission" date="2018-07" db="EMBL/GenBank/DDBJ databases">
        <title>Genomic Encyclopedia of Type Strains, Phase IV (KMG-IV): sequencing the most valuable type-strain genomes for metagenomic binning, comparative biology and taxonomic classification.</title>
        <authorList>
            <person name="Goeker M."/>
        </authorList>
    </citation>
    <scope>NUCLEOTIDE SEQUENCE [LARGE SCALE GENOMIC DNA]</scope>
    <source>
        <strain evidence="21 22">DSM 5603</strain>
    </source>
</reference>
<evidence type="ECO:0000256" key="3">
    <source>
        <dbReference type="ARBA" id="ARBA00004927"/>
    </source>
</evidence>
<comment type="pathway">
    <text evidence="4">Lipid metabolism.</text>
</comment>
<accession>A0A370G4L5</accession>
<evidence type="ECO:0000256" key="17">
    <source>
        <dbReference type="ARBA" id="ARBA00032888"/>
    </source>
</evidence>
<feature type="chain" id="PRO_5044585276" description="CDP-diacylglycerol pyrophosphatase" evidence="19">
    <location>
        <begin position="26"/>
        <end position="271"/>
    </location>
</feature>
<keyword evidence="9" id="KW-0444">Lipid biosynthesis</keyword>
<evidence type="ECO:0000256" key="1">
    <source>
        <dbReference type="ARBA" id="ARBA00001007"/>
    </source>
</evidence>
<comment type="pathway">
    <text evidence="3">Phospholipid metabolism; CDP-diacylglycerol degradation; phosphatidate from CDP-diacylglycerol: step 1/1.</text>
</comment>
<dbReference type="PIRSF" id="PIRSF001273">
    <property type="entry name" value="CDH"/>
    <property type="match status" value="1"/>
</dbReference>
<dbReference type="EMBL" id="JABEQI010000003">
    <property type="protein sequence ID" value="MBB2186159.1"/>
    <property type="molecule type" value="Genomic_DNA"/>
</dbReference>
<keyword evidence="14" id="KW-0472">Membrane</keyword>
<comment type="subcellular location">
    <subcellularLocation>
        <location evidence="2">Cell membrane</location>
        <topology evidence="2">Single-pass membrane protein</topology>
    </subcellularLocation>
</comment>
<reference evidence="20 23" key="2">
    <citation type="submission" date="2020-04" db="EMBL/GenBank/DDBJ databases">
        <title>Description of novel Gluconacetobacter.</title>
        <authorList>
            <person name="Sombolestani A."/>
        </authorList>
    </citation>
    <scope>NUCLEOTIDE SEQUENCE [LARGE SCALE GENOMIC DNA]</scope>
    <source>
        <strain evidence="20 23">LMG 1382</strain>
    </source>
</reference>
<keyword evidence="22" id="KW-1185">Reference proteome</keyword>
<evidence type="ECO:0000256" key="7">
    <source>
        <dbReference type="ARBA" id="ARBA00019608"/>
    </source>
</evidence>
<dbReference type="GO" id="GO:0046342">
    <property type="term" value="P:CDP-diacylglycerol catabolic process"/>
    <property type="evidence" value="ECO:0007669"/>
    <property type="project" value="UniProtKB-UniPathway"/>
</dbReference>
<keyword evidence="13" id="KW-0443">Lipid metabolism</keyword>
<dbReference type="GO" id="GO:0008715">
    <property type="term" value="F:CDP-diacylglycerol diphosphatase activity"/>
    <property type="evidence" value="ECO:0007669"/>
    <property type="project" value="UniProtKB-EC"/>
</dbReference>
<dbReference type="Proteomes" id="UP000254958">
    <property type="component" value="Unassembled WGS sequence"/>
</dbReference>
<evidence type="ECO:0000256" key="12">
    <source>
        <dbReference type="ARBA" id="ARBA00022989"/>
    </source>
</evidence>
<evidence type="ECO:0000313" key="21">
    <source>
        <dbReference type="EMBL" id="RDI38695.1"/>
    </source>
</evidence>
<keyword evidence="15" id="KW-0594">Phospholipid biosynthesis</keyword>
<dbReference type="RefSeq" id="WP_114726839.1">
    <property type="nucleotide sequence ID" value="NZ_BJMI01000005.1"/>
</dbReference>
<evidence type="ECO:0000256" key="9">
    <source>
        <dbReference type="ARBA" id="ARBA00022516"/>
    </source>
</evidence>
<keyword evidence="16" id="KW-1208">Phospholipid metabolism</keyword>
<organism evidence="21 22">
    <name type="scientific">Gluconacetobacter liquefaciens</name>
    <name type="common">Acetobacter liquefaciens</name>
    <dbReference type="NCBI Taxonomy" id="89584"/>
    <lineage>
        <taxon>Bacteria</taxon>
        <taxon>Pseudomonadati</taxon>
        <taxon>Pseudomonadota</taxon>
        <taxon>Alphaproteobacteria</taxon>
        <taxon>Acetobacterales</taxon>
        <taxon>Acetobacteraceae</taxon>
        <taxon>Gluconacetobacter</taxon>
    </lineage>
</organism>
<keyword evidence="10" id="KW-0812">Transmembrane</keyword>
<evidence type="ECO:0000256" key="19">
    <source>
        <dbReference type="SAM" id="SignalP"/>
    </source>
</evidence>
<comment type="caution">
    <text evidence="21">The sequence shown here is derived from an EMBL/GenBank/DDBJ whole genome shotgun (WGS) entry which is preliminary data.</text>
</comment>
<evidence type="ECO:0000256" key="6">
    <source>
        <dbReference type="ARBA" id="ARBA00012375"/>
    </source>
</evidence>
<dbReference type="GO" id="GO:0005886">
    <property type="term" value="C:plasma membrane"/>
    <property type="evidence" value="ECO:0007669"/>
    <property type="project" value="UniProtKB-SubCell"/>
</dbReference>
<keyword evidence="11 20" id="KW-0378">Hydrolase</keyword>
<proteinExistence type="inferred from homology"/>
<dbReference type="Proteomes" id="UP000562982">
    <property type="component" value="Unassembled WGS sequence"/>
</dbReference>
<dbReference type="SUPFAM" id="SSF54197">
    <property type="entry name" value="HIT-like"/>
    <property type="match status" value="1"/>
</dbReference>
<dbReference type="InterPro" id="IPR003763">
    <property type="entry name" value="CDP-diacylglyc_Pase"/>
</dbReference>
<dbReference type="UniPathway" id="UPA00609">
    <property type="reaction ID" value="UER00664"/>
</dbReference>
<dbReference type="InterPro" id="IPR036265">
    <property type="entry name" value="HIT-like_sf"/>
</dbReference>
<dbReference type="AlphaFoldDB" id="A0A370G4L5"/>
<feature type="signal peptide" evidence="19">
    <location>
        <begin position="1"/>
        <end position="25"/>
    </location>
</feature>
<evidence type="ECO:0000256" key="13">
    <source>
        <dbReference type="ARBA" id="ARBA00023098"/>
    </source>
</evidence>
<evidence type="ECO:0000256" key="15">
    <source>
        <dbReference type="ARBA" id="ARBA00023209"/>
    </source>
</evidence>
<dbReference type="EMBL" id="QQAW01000003">
    <property type="protein sequence ID" value="RDI38695.1"/>
    <property type="molecule type" value="Genomic_DNA"/>
</dbReference>
<evidence type="ECO:0000313" key="22">
    <source>
        <dbReference type="Proteomes" id="UP000254958"/>
    </source>
</evidence>
<dbReference type="EC" id="3.6.1.26" evidence="6"/>
<evidence type="ECO:0000313" key="23">
    <source>
        <dbReference type="Proteomes" id="UP000562982"/>
    </source>
</evidence>
<evidence type="ECO:0000256" key="2">
    <source>
        <dbReference type="ARBA" id="ARBA00004162"/>
    </source>
</evidence>
<comment type="catalytic activity">
    <reaction evidence="1">
        <text>a CDP-1,2-diacyl-sn-glycerol + H2O = a 1,2-diacyl-sn-glycero-3-phosphate + CMP + 2 H(+)</text>
        <dbReference type="Rhea" id="RHEA:15221"/>
        <dbReference type="ChEBI" id="CHEBI:15377"/>
        <dbReference type="ChEBI" id="CHEBI:15378"/>
        <dbReference type="ChEBI" id="CHEBI:58332"/>
        <dbReference type="ChEBI" id="CHEBI:58608"/>
        <dbReference type="ChEBI" id="CHEBI:60377"/>
        <dbReference type="EC" id="3.6.1.26"/>
    </reaction>
</comment>
<dbReference type="Pfam" id="PF02611">
    <property type="entry name" value="CDH"/>
    <property type="match status" value="1"/>
</dbReference>